<evidence type="ECO:0000313" key="3">
    <source>
        <dbReference type="Proteomes" id="UP000824890"/>
    </source>
</evidence>
<reference evidence="2 3" key="1">
    <citation type="submission" date="2021-05" db="EMBL/GenBank/DDBJ databases">
        <title>Genome Assembly of Synthetic Allotetraploid Brassica napus Reveals Homoeologous Exchanges between Subgenomes.</title>
        <authorList>
            <person name="Davis J.T."/>
        </authorList>
    </citation>
    <scope>NUCLEOTIDE SEQUENCE [LARGE SCALE GENOMIC DNA]</scope>
    <source>
        <strain evidence="3">cv. Da-Ae</strain>
        <tissue evidence="2">Seedling</tissue>
    </source>
</reference>
<dbReference type="Pfam" id="PF13966">
    <property type="entry name" value="zf-RVT"/>
    <property type="match status" value="1"/>
</dbReference>
<comment type="caution">
    <text evidence="2">The sequence shown here is derived from an EMBL/GenBank/DDBJ whole genome shotgun (WGS) entry which is preliminary data.</text>
</comment>
<evidence type="ECO:0000313" key="2">
    <source>
        <dbReference type="EMBL" id="KAH0917198.1"/>
    </source>
</evidence>
<accession>A0ABQ8CKV3</accession>
<sequence length="334" mass="38630">MLFFQGGSVWVAWFKSEILQGSLSNFWTVKTSASNSWLANKLIKMRGEVYTWIKMRVGNGVECRFWTDNWSLLGSLQDHFASTLASRQGIPMAATLANLNRSGNWLLPRARSEAMIQVQVALTTMVLQEGIEDSYEWIVEGVASGKYKTSQVYWELKGEEAKVPWAKVVWTKRGIPKHSFLVWLVVLNRCPTRDRLLAWGLSVDSNCLLCNLEPESRDHLFFRCPFSMRVWSEVGRRCSFTSSPSWQDTINRLMALTGDRHANRLILLCWQAVIYFLWRERNQRLQSQRFQSSDMIISSLDRLIRDKILSYRSSSPSLSSSLMQRWFNTLPIPP</sequence>
<evidence type="ECO:0000259" key="1">
    <source>
        <dbReference type="Pfam" id="PF13966"/>
    </source>
</evidence>
<name>A0ABQ8CKV3_BRANA</name>
<dbReference type="InterPro" id="IPR026960">
    <property type="entry name" value="RVT-Znf"/>
</dbReference>
<dbReference type="PANTHER" id="PTHR33116">
    <property type="entry name" value="REVERSE TRANSCRIPTASE ZINC-BINDING DOMAIN-CONTAINING PROTEIN-RELATED-RELATED"/>
    <property type="match status" value="1"/>
</dbReference>
<gene>
    <name evidence="2" type="ORF">HID58_024858</name>
</gene>
<keyword evidence="3" id="KW-1185">Reference proteome</keyword>
<dbReference type="EMBL" id="JAGKQM010000007">
    <property type="protein sequence ID" value="KAH0917198.1"/>
    <property type="molecule type" value="Genomic_DNA"/>
</dbReference>
<protein>
    <recommendedName>
        <fullName evidence="1">Reverse transcriptase zinc-binding domain-containing protein</fullName>
    </recommendedName>
</protein>
<organism evidence="2 3">
    <name type="scientific">Brassica napus</name>
    <name type="common">Rape</name>
    <dbReference type="NCBI Taxonomy" id="3708"/>
    <lineage>
        <taxon>Eukaryota</taxon>
        <taxon>Viridiplantae</taxon>
        <taxon>Streptophyta</taxon>
        <taxon>Embryophyta</taxon>
        <taxon>Tracheophyta</taxon>
        <taxon>Spermatophyta</taxon>
        <taxon>Magnoliopsida</taxon>
        <taxon>eudicotyledons</taxon>
        <taxon>Gunneridae</taxon>
        <taxon>Pentapetalae</taxon>
        <taxon>rosids</taxon>
        <taxon>malvids</taxon>
        <taxon>Brassicales</taxon>
        <taxon>Brassicaceae</taxon>
        <taxon>Brassiceae</taxon>
        <taxon>Brassica</taxon>
    </lineage>
</organism>
<feature type="domain" description="Reverse transcriptase zinc-binding" evidence="1">
    <location>
        <begin position="147"/>
        <end position="231"/>
    </location>
</feature>
<dbReference type="PANTHER" id="PTHR33116:SF76">
    <property type="entry name" value="DUF4283 DOMAIN-CONTAINING PROTEIN"/>
    <property type="match status" value="1"/>
</dbReference>
<dbReference type="Proteomes" id="UP000824890">
    <property type="component" value="Unassembled WGS sequence"/>
</dbReference>
<proteinExistence type="predicted"/>